<gene>
    <name evidence="2" type="ORF">A2627_02190</name>
</gene>
<protein>
    <recommendedName>
        <fullName evidence="1">Glycosyltransferase 2-like domain-containing protein</fullName>
    </recommendedName>
</protein>
<dbReference type="Pfam" id="PF00535">
    <property type="entry name" value="Glycos_transf_2"/>
    <property type="match status" value="1"/>
</dbReference>
<evidence type="ECO:0000259" key="1">
    <source>
        <dbReference type="Pfam" id="PF00535"/>
    </source>
</evidence>
<sequence length="300" mass="34782">MGKISIVINVVDEEVDLLPRVLASVKDLVEEMVIVDMTSSNEVQKIGDSYKAKVFKHNRVAFVELARNFGISKASSEWILVLDPDEQVTPILADGLKKISAENKANFVRIPRKNIIFGKWMKNSRWWPDYNVRFFRKGNVEFGNKIHEPPVTIGKAFDLPAEENFAIVHNHYSSIEQYIERMNRYTSQHAKNLVNKGFKFNWKDLIKRPSDEFLSRYFFGKGYKDGVHGLALSLLQSFSEIVLYLKVWQSKKFEPKELNVKEVINTMRISELDLHYWQADSLLSEGGGILQKIKRKFRLP</sequence>
<name>A0A1F7YF60_9BACT</name>
<dbReference type="InterPro" id="IPR001173">
    <property type="entry name" value="Glyco_trans_2-like"/>
</dbReference>
<dbReference type="AlphaFoldDB" id="A0A1F7YF60"/>
<organism evidence="2 3">
    <name type="scientific">Candidatus Woesebacteria bacterium RIFCSPHIGHO2_01_FULL_39_28</name>
    <dbReference type="NCBI Taxonomy" id="1802496"/>
    <lineage>
        <taxon>Bacteria</taxon>
        <taxon>Candidatus Woeseibacteriota</taxon>
    </lineage>
</organism>
<dbReference type="CDD" id="cd02511">
    <property type="entry name" value="Beta4Glucosyltransferase"/>
    <property type="match status" value="1"/>
</dbReference>
<dbReference type="PANTHER" id="PTHR43630">
    <property type="entry name" value="POLY-BETA-1,6-N-ACETYL-D-GLUCOSAMINE SYNTHASE"/>
    <property type="match status" value="1"/>
</dbReference>
<accession>A0A1F7YF60</accession>
<dbReference type="InterPro" id="IPR029044">
    <property type="entry name" value="Nucleotide-diphossugar_trans"/>
</dbReference>
<feature type="domain" description="Glycosyltransferase 2-like" evidence="1">
    <location>
        <begin position="5"/>
        <end position="140"/>
    </location>
</feature>
<evidence type="ECO:0000313" key="3">
    <source>
        <dbReference type="Proteomes" id="UP000178851"/>
    </source>
</evidence>
<dbReference type="SUPFAM" id="SSF53448">
    <property type="entry name" value="Nucleotide-diphospho-sugar transferases"/>
    <property type="match status" value="1"/>
</dbReference>
<dbReference type="Proteomes" id="UP000178851">
    <property type="component" value="Unassembled WGS sequence"/>
</dbReference>
<proteinExistence type="predicted"/>
<evidence type="ECO:0000313" key="2">
    <source>
        <dbReference type="EMBL" id="OGM25912.1"/>
    </source>
</evidence>
<reference evidence="2 3" key="1">
    <citation type="journal article" date="2016" name="Nat. Commun.">
        <title>Thousands of microbial genomes shed light on interconnected biogeochemical processes in an aquifer system.</title>
        <authorList>
            <person name="Anantharaman K."/>
            <person name="Brown C.T."/>
            <person name="Hug L.A."/>
            <person name="Sharon I."/>
            <person name="Castelle C.J."/>
            <person name="Probst A.J."/>
            <person name="Thomas B.C."/>
            <person name="Singh A."/>
            <person name="Wilkins M.J."/>
            <person name="Karaoz U."/>
            <person name="Brodie E.L."/>
            <person name="Williams K.H."/>
            <person name="Hubbard S.S."/>
            <person name="Banfield J.F."/>
        </authorList>
    </citation>
    <scope>NUCLEOTIDE SEQUENCE [LARGE SCALE GENOMIC DNA]</scope>
</reference>
<dbReference type="EMBL" id="MGGI01000018">
    <property type="protein sequence ID" value="OGM25912.1"/>
    <property type="molecule type" value="Genomic_DNA"/>
</dbReference>
<dbReference type="PANTHER" id="PTHR43630:SF2">
    <property type="entry name" value="GLYCOSYLTRANSFERASE"/>
    <property type="match status" value="1"/>
</dbReference>
<dbReference type="Gene3D" id="3.90.550.10">
    <property type="entry name" value="Spore Coat Polysaccharide Biosynthesis Protein SpsA, Chain A"/>
    <property type="match status" value="1"/>
</dbReference>
<comment type="caution">
    <text evidence="2">The sequence shown here is derived from an EMBL/GenBank/DDBJ whole genome shotgun (WGS) entry which is preliminary data.</text>
</comment>